<dbReference type="InterPro" id="IPR027417">
    <property type="entry name" value="P-loop_NTPase"/>
</dbReference>
<accession>A0A069QIM3</accession>
<dbReference type="Gene3D" id="3.40.50.300">
    <property type="entry name" value="P-loop containing nucleotide triphosphate hydrolases"/>
    <property type="match status" value="1"/>
</dbReference>
<dbReference type="InterPro" id="IPR003593">
    <property type="entry name" value="AAA+_ATPase"/>
</dbReference>
<dbReference type="GO" id="GO:0005524">
    <property type="term" value="F:ATP binding"/>
    <property type="evidence" value="ECO:0007669"/>
    <property type="project" value="UniProtKB-KW"/>
</dbReference>
<keyword evidence="3" id="KW-0067">ATP-binding</keyword>
<evidence type="ECO:0000259" key="4">
    <source>
        <dbReference type="SMART" id="SM00382"/>
    </source>
</evidence>
<dbReference type="CDD" id="cd19481">
    <property type="entry name" value="RecA-like_protease"/>
    <property type="match status" value="1"/>
</dbReference>
<name>A0A069QIM3_HOYLO</name>
<evidence type="ECO:0000256" key="3">
    <source>
        <dbReference type="ARBA" id="ARBA00022840"/>
    </source>
</evidence>
<evidence type="ECO:0000313" key="5">
    <source>
        <dbReference type="EMBL" id="KDR51924.1"/>
    </source>
</evidence>
<gene>
    <name evidence="5" type="ORF">HMPREF1991_02022</name>
</gene>
<dbReference type="Pfam" id="PF00004">
    <property type="entry name" value="AAA"/>
    <property type="match status" value="1"/>
</dbReference>
<dbReference type="InterPro" id="IPR003959">
    <property type="entry name" value="ATPase_AAA_core"/>
</dbReference>
<keyword evidence="2" id="KW-0547">Nucleotide-binding</keyword>
<dbReference type="Proteomes" id="UP000027442">
    <property type="component" value="Unassembled WGS sequence"/>
</dbReference>
<organism evidence="5 6">
    <name type="scientific">Hoylesella loescheii DSM 19665 = JCM 12249 = ATCC 15930</name>
    <dbReference type="NCBI Taxonomy" id="1122985"/>
    <lineage>
        <taxon>Bacteria</taxon>
        <taxon>Pseudomonadati</taxon>
        <taxon>Bacteroidota</taxon>
        <taxon>Bacteroidia</taxon>
        <taxon>Bacteroidales</taxon>
        <taxon>Prevotellaceae</taxon>
        <taxon>Hoylesella</taxon>
    </lineage>
</organism>
<protein>
    <submittedName>
        <fullName evidence="5">ATPase, AAA family</fullName>
    </submittedName>
</protein>
<dbReference type="EMBL" id="JNGW01000087">
    <property type="protein sequence ID" value="KDR51924.1"/>
    <property type="molecule type" value="Genomic_DNA"/>
</dbReference>
<dbReference type="InterPro" id="IPR050221">
    <property type="entry name" value="26S_Proteasome_ATPase"/>
</dbReference>
<feature type="domain" description="AAA+ ATPase" evidence="4">
    <location>
        <begin position="331"/>
        <end position="470"/>
    </location>
</feature>
<dbReference type="RefSeq" id="WP_018967762.1">
    <property type="nucleotide sequence ID" value="NZ_KB899217.1"/>
</dbReference>
<keyword evidence="6" id="KW-1185">Reference proteome</keyword>
<evidence type="ECO:0000256" key="2">
    <source>
        <dbReference type="ARBA" id="ARBA00022741"/>
    </source>
</evidence>
<evidence type="ECO:0000313" key="6">
    <source>
        <dbReference type="Proteomes" id="UP000027442"/>
    </source>
</evidence>
<reference evidence="5 6" key="1">
    <citation type="submission" date="2013-08" db="EMBL/GenBank/DDBJ databases">
        <authorList>
            <person name="Weinstock G."/>
            <person name="Sodergren E."/>
            <person name="Wylie T."/>
            <person name="Fulton L."/>
            <person name="Fulton R."/>
            <person name="Fronick C."/>
            <person name="O'Laughlin M."/>
            <person name="Godfrey J."/>
            <person name="Miner T."/>
            <person name="Herter B."/>
            <person name="Appelbaum E."/>
            <person name="Cordes M."/>
            <person name="Lek S."/>
            <person name="Wollam A."/>
            <person name="Pepin K.H."/>
            <person name="Palsikar V.B."/>
            <person name="Mitreva M."/>
            <person name="Wilson R.K."/>
        </authorList>
    </citation>
    <scope>NUCLEOTIDE SEQUENCE [LARGE SCALE GENOMIC DNA]</scope>
    <source>
        <strain evidence="5 6">ATCC 15930</strain>
    </source>
</reference>
<comment type="caution">
    <text evidence="5">The sequence shown here is derived from an EMBL/GenBank/DDBJ whole genome shotgun (WGS) entry which is preliminary data.</text>
</comment>
<dbReference type="PATRIC" id="fig|1122985.7.peg.2098"/>
<dbReference type="HOGENOM" id="CLU_022187_0_0_10"/>
<dbReference type="GO" id="GO:0016887">
    <property type="term" value="F:ATP hydrolysis activity"/>
    <property type="evidence" value="ECO:0007669"/>
    <property type="project" value="InterPro"/>
</dbReference>
<comment type="similarity">
    <text evidence="1">Belongs to the AAA ATPase family.</text>
</comment>
<dbReference type="AlphaFoldDB" id="A0A069QIM3"/>
<dbReference type="SUPFAM" id="SSF52540">
    <property type="entry name" value="P-loop containing nucleoside triphosphate hydrolases"/>
    <property type="match status" value="1"/>
</dbReference>
<evidence type="ECO:0000256" key="1">
    <source>
        <dbReference type="ARBA" id="ARBA00006914"/>
    </source>
</evidence>
<proteinExistence type="inferred from homology"/>
<dbReference type="eggNOG" id="COG0464">
    <property type="taxonomic scope" value="Bacteria"/>
</dbReference>
<dbReference type="SMART" id="SM00382">
    <property type="entry name" value="AAA"/>
    <property type="match status" value="1"/>
</dbReference>
<sequence>MEAKKEMKDMNLLEAMEHIVALAKGSELSDEFYNKADEYICFIADKLQLSKEQSVMLSLFVDNSDSRNILASDIAEFLQCTTIQIIKCMNDVDELVRREYILKREDERQLSFRVPIDVIESLRNNEAFVVKAKTNLSASELMMELETIFEKRGNKELSYEQTASKTKCLLENNVDLAFSRKLREYALNEEDQTLLILFCHLFANNNDDEIRFHDIEFLFPKRQWNRIKCMLNAKCHTLQYLQLIEYGNDNGLADRETFRLTREAKRELLSELNLSSMSQACKGMIKSKDIVAKQLFYENDTQQQIAELEDLLDENRYQQIHSRMKEAGFRCGFTCLFYGAPGVGKTETVLQLARKTGRNIIQVNVEQIKSMWVGESEKNIKALFDNYRNQVESQSLAPILLFNEADAVIGMRHKGAERATDKMENALQNIILQEMERIDGILIATTNLVQNFDKAFERRFLYKVKFNAPSIQTRRHIWQSIMPEISEETASWLASHYNLSGGQIENVARRYAINTILYGQPAEELPTLCKCSENESKETYGTSQIGFSK</sequence>
<dbReference type="PANTHER" id="PTHR23073">
    <property type="entry name" value="26S PROTEASOME REGULATORY SUBUNIT"/>
    <property type="match status" value="1"/>
</dbReference>